<evidence type="ECO:0000313" key="11">
    <source>
        <dbReference type="Proteomes" id="UP000326924"/>
    </source>
</evidence>
<dbReference type="GO" id="GO:0032366">
    <property type="term" value="P:intracellular sterol transport"/>
    <property type="evidence" value="ECO:0007669"/>
    <property type="project" value="InterPro"/>
</dbReference>
<dbReference type="OrthoDB" id="6409159at2759"/>
<organism evidence="10 11">
    <name type="scientific">Sphaerosporella brunnea</name>
    <dbReference type="NCBI Taxonomy" id="1250544"/>
    <lineage>
        <taxon>Eukaryota</taxon>
        <taxon>Fungi</taxon>
        <taxon>Dikarya</taxon>
        <taxon>Ascomycota</taxon>
        <taxon>Pezizomycotina</taxon>
        <taxon>Pezizomycetes</taxon>
        <taxon>Pezizales</taxon>
        <taxon>Pyronemataceae</taxon>
        <taxon>Sphaerosporella</taxon>
    </lineage>
</organism>
<keyword evidence="6 8" id="KW-0732">Signal</keyword>
<keyword evidence="7" id="KW-0445">Lipid transport</keyword>
<dbReference type="AlphaFoldDB" id="A0A5J5EZQ4"/>
<proteinExistence type="inferred from homology"/>
<evidence type="ECO:0000259" key="9">
    <source>
        <dbReference type="SMART" id="SM00737"/>
    </source>
</evidence>
<dbReference type="FunCoup" id="A0A5J5EZQ4">
    <property type="interactions" value="107"/>
</dbReference>
<comment type="function">
    <text evidence="1">Catalyzes the intermembrane transfer of phosphatidylglycerol and phosphatidylinositol.</text>
</comment>
<reference evidence="10 11" key="1">
    <citation type="submission" date="2019-09" db="EMBL/GenBank/DDBJ databases">
        <title>Draft genome of the ectomycorrhizal ascomycete Sphaerosporella brunnea.</title>
        <authorList>
            <consortium name="DOE Joint Genome Institute"/>
            <person name="Benucci G.M."/>
            <person name="Marozzi G."/>
            <person name="Antonielli L."/>
            <person name="Sanchez S."/>
            <person name="Marco P."/>
            <person name="Wang X."/>
            <person name="Falini L.B."/>
            <person name="Barry K."/>
            <person name="Haridas S."/>
            <person name="Lipzen A."/>
            <person name="Labutti K."/>
            <person name="Grigoriev I.V."/>
            <person name="Murat C."/>
            <person name="Martin F."/>
            <person name="Albertini E."/>
            <person name="Donnini D."/>
            <person name="Bonito G."/>
        </authorList>
    </citation>
    <scope>NUCLEOTIDE SEQUENCE [LARGE SCALE GENOMIC DNA]</scope>
    <source>
        <strain evidence="10 11">Sb_GMNB300</strain>
    </source>
</reference>
<protein>
    <recommendedName>
        <fullName evidence="4">Phosphatidylglycerol/phosphatidylinositol transfer protein</fullName>
    </recommendedName>
</protein>
<feature type="domain" description="MD-2-related lipid-recognition" evidence="9">
    <location>
        <begin position="49"/>
        <end position="170"/>
    </location>
</feature>
<keyword evidence="5" id="KW-0813">Transport</keyword>
<accession>A0A5J5EZQ4</accession>
<keyword evidence="11" id="KW-1185">Reference proteome</keyword>
<dbReference type="Pfam" id="PF02221">
    <property type="entry name" value="E1_DerP2_DerF2"/>
    <property type="match status" value="1"/>
</dbReference>
<evidence type="ECO:0000256" key="7">
    <source>
        <dbReference type="ARBA" id="ARBA00023055"/>
    </source>
</evidence>
<name>A0A5J5EZQ4_9PEZI</name>
<comment type="subunit">
    <text evidence="3">Monomer.</text>
</comment>
<evidence type="ECO:0000256" key="5">
    <source>
        <dbReference type="ARBA" id="ARBA00022448"/>
    </source>
</evidence>
<evidence type="ECO:0000256" key="4">
    <source>
        <dbReference type="ARBA" id="ARBA00016056"/>
    </source>
</evidence>
<evidence type="ECO:0000256" key="6">
    <source>
        <dbReference type="ARBA" id="ARBA00022729"/>
    </source>
</evidence>
<dbReference type="InterPro" id="IPR039670">
    <property type="entry name" value="NPC2-like"/>
</dbReference>
<sequence>MKLYSLATLSLFLASSVSAGNLFQQGASLVEFITPTTNVGKQVPGESPLYFCGDSSDDVATIEKVDLLPNPPIPGQTLEIEAVGTLHDAITLGAVVHITVKYGLITLLKESLDLCENAGQVDLECPVNKGKLIIKKSVDIPKQIPPGQYTVIADAFTADDRHITCLTATIRFYS</sequence>
<dbReference type="PANTHER" id="PTHR11306">
    <property type="entry name" value="NIEMANN PICK TYPE C2 PROTEIN NPC2-RELATED"/>
    <property type="match status" value="1"/>
</dbReference>
<dbReference type="GO" id="GO:0032934">
    <property type="term" value="F:sterol binding"/>
    <property type="evidence" value="ECO:0007669"/>
    <property type="project" value="InterPro"/>
</dbReference>
<comment type="similarity">
    <text evidence="2">Belongs to the NPC2 family.</text>
</comment>
<dbReference type="SMART" id="SM00737">
    <property type="entry name" value="ML"/>
    <property type="match status" value="1"/>
</dbReference>
<evidence type="ECO:0000256" key="8">
    <source>
        <dbReference type="SAM" id="SignalP"/>
    </source>
</evidence>
<feature type="signal peptide" evidence="8">
    <location>
        <begin position="1"/>
        <end position="19"/>
    </location>
</feature>
<evidence type="ECO:0000256" key="1">
    <source>
        <dbReference type="ARBA" id="ARBA00002053"/>
    </source>
</evidence>
<dbReference type="InParanoid" id="A0A5J5EZQ4"/>
<dbReference type="EMBL" id="VXIS01000068">
    <property type="protein sequence ID" value="KAA8908457.1"/>
    <property type="molecule type" value="Genomic_DNA"/>
</dbReference>
<dbReference type="Proteomes" id="UP000326924">
    <property type="component" value="Unassembled WGS sequence"/>
</dbReference>
<evidence type="ECO:0000256" key="2">
    <source>
        <dbReference type="ARBA" id="ARBA00006370"/>
    </source>
</evidence>
<dbReference type="CDD" id="cd00917">
    <property type="entry name" value="PG-PI_TP"/>
    <property type="match status" value="1"/>
</dbReference>
<evidence type="ECO:0000256" key="3">
    <source>
        <dbReference type="ARBA" id="ARBA00011245"/>
    </source>
</evidence>
<evidence type="ECO:0000313" key="10">
    <source>
        <dbReference type="EMBL" id="KAA8908457.1"/>
    </source>
</evidence>
<dbReference type="PANTHER" id="PTHR11306:SF0">
    <property type="entry name" value="PHOSPHATIDYLGLYCEROL_PHOSPHATIDYLINOSITOL TRANSFER PROTEIN"/>
    <property type="match status" value="1"/>
</dbReference>
<dbReference type="FunFam" id="2.60.40.770:FF:000004">
    <property type="entry name" value="Phosphatidylglycerol/phosphatidylinositol transfer protein"/>
    <property type="match status" value="1"/>
</dbReference>
<dbReference type="InterPro" id="IPR014756">
    <property type="entry name" value="Ig_E-set"/>
</dbReference>
<comment type="caution">
    <text evidence="10">The sequence shown here is derived from an EMBL/GenBank/DDBJ whole genome shotgun (WGS) entry which is preliminary data.</text>
</comment>
<dbReference type="SUPFAM" id="SSF81296">
    <property type="entry name" value="E set domains"/>
    <property type="match status" value="1"/>
</dbReference>
<dbReference type="InterPro" id="IPR003172">
    <property type="entry name" value="ML_dom"/>
</dbReference>
<feature type="chain" id="PRO_5023878911" description="Phosphatidylglycerol/phosphatidylinositol transfer protein" evidence="8">
    <location>
        <begin position="20"/>
        <end position="174"/>
    </location>
</feature>
<gene>
    <name evidence="10" type="ORF">FN846DRAFT_659953</name>
</gene>
<dbReference type="InterPro" id="IPR033917">
    <property type="entry name" value="ML_PG-PI_TP"/>
</dbReference>
<dbReference type="Gene3D" id="2.60.40.770">
    <property type="match status" value="1"/>
</dbReference>